<comment type="catalytic activity">
    <reaction evidence="4">
        <text>L-alanine = D-alanine</text>
        <dbReference type="Rhea" id="RHEA:20249"/>
        <dbReference type="ChEBI" id="CHEBI:57416"/>
        <dbReference type="ChEBI" id="CHEBI:57972"/>
        <dbReference type="EC" id="5.1.1.1"/>
    </reaction>
</comment>
<dbReference type="InterPro" id="IPR011079">
    <property type="entry name" value="Ala_racemase_C"/>
</dbReference>
<dbReference type="SMART" id="SM01005">
    <property type="entry name" value="Ala_racemase_C"/>
    <property type="match status" value="1"/>
</dbReference>
<dbReference type="CDD" id="cd00430">
    <property type="entry name" value="PLPDE_III_AR"/>
    <property type="match status" value="1"/>
</dbReference>
<evidence type="ECO:0000256" key="3">
    <source>
        <dbReference type="ARBA" id="ARBA00023235"/>
    </source>
</evidence>
<dbReference type="EC" id="5.1.1.1" evidence="4"/>
<dbReference type="Pfam" id="PF01168">
    <property type="entry name" value="Ala_racemase_N"/>
    <property type="match status" value="1"/>
</dbReference>
<evidence type="ECO:0000256" key="5">
    <source>
        <dbReference type="PIRSR" id="PIRSR600821-50"/>
    </source>
</evidence>
<dbReference type="InterPro" id="IPR000821">
    <property type="entry name" value="Ala_racemase"/>
</dbReference>
<comment type="caution">
    <text evidence="8">The sequence shown here is derived from an EMBL/GenBank/DDBJ whole genome shotgun (WGS) entry which is preliminary data.</text>
</comment>
<dbReference type="EMBL" id="MEYK01000039">
    <property type="protein sequence ID" value="OGD24597.1"/>
    <property type="molecule type" value="Genomic_DNA"/>
</dbReference>
<dbReference type="GO" id="GO:0005829">
    <property type="term" value="C:cytosol"/>
    <property type="evidence" value="ECO:0007669"/>
    <property type="project" value="TreeGrafter"/>
</dbReference>
<sequence>MNLKSTLRTWIEVDKKAIFHNISEFRKLIKPQIKLMAVIKSNAYGHGLVDFAKTAENKVDWFGVDSITEGLKLRQKGLKKPILVLGYTLPSRIGDAAQNNIRLTVSTLDALKHLATLKNRPKIHLKIDTGMHRQGFFLKDLPVQAGLPQVIKLLKQFKIFPEGLYTHLAAAKDRLYPYYSFKQIEDFKKADEFFKKSGFTEYLRHAAASAGTILYPEAHFDMVRVGIGCYGMYPTKNLDVQTDIKLKPALTWKSMIGEIKNVPKNAYIGYDLTEKTLKPSRLAIVPIGYWHGFDRGLSNCGEVLIKGARCKVLGRVNMDMIVIDVSNVRNIKINDEAVILGSSGKETITAEDMAMKIDTINYEIVTRINPLIKRFYV</sequence>
<dbReference type="SUPFAM" id="SSF50621">
    <property type="entry name" value="Alanine racemase C-terminal domain-like"/>
    <property type="match status" value="1"/>
</dbReference>
<dbReference type="UniPathway" id="UPA00042">
    <property type="reaction ID" value="UER00497"/>
</dbReference>
<comment type="cofactor">
    <cofactor evidence="1 4 5">
        <name>pyridoxal 5'-phosphate</name>
        <dbReference type="ChEBI" id="CHEBI:597326"/>
    </cofactor>
</comment>
<dbReference type="SUPFAM" id="SSF51419">
    <property type="entry name" value="PLP-binding barrel"/>
    <property type="match status" value="1"/>
</dbReference>
<dbReference type="PANTHER" id="PTHR30511">
    <property type="entry name" value="ALANINE RACEMASE"/>
    <property type="match status" value="1"/>
</dbReference>
<dbReference type="Proteomes" id="UP000176431">
    <property type="component" value="Unassembled WGS sequence"/>
</dbReference>
<feature type="active site" description="Proton acceptor; specific for L-alanine" evidence="4">
    <location>
        <position position="270"/>
    </location>
</feature>
<feature type="binding site" evidence="4 6">
    <location>
        <position position="318"/>
    </location>
    <ligand>
        <name>substrate</name>
    </ligand>
</feature>
<dbReference type="HAMAP" id="MF_01201">
    <property type="entry name" value="Ala_racemase"/>
    <property type="match status" value="1"/>
</dbReference>
<comment type="function">
    <text evidence="4">Catalyzes the interconversion of L-alanine and D-alanine. May also act on other amino acids.</text>
</comment>
<dbReference type="PRINTS" id="PR00992">
    <property type="entry name" value="ALARACEMASE"/>
</dbReference>
<feature type="binding site" evidence="4 6">
    <location>
        <position position="133"/>
    </location>
    <ligand>
        <name>substrate</name>
    </ligand>
</feature>
<accession>A0A1F5B1W0</accession>
<protein>
    <recommendedName>
        <fullName evidence="4">Alanine racemase</fullName>
        <ecNumber evidence="4">5.1.1.1</ecNumber>
    </recommendedName>
</protein>
<name>A0A1F5B1W0_9BACT</name>
<comment type="pathway">
    <text evidence="4">Amino-acid biosynthesis; D-alanine biosynthesis; D-alanine from L-alanine: step 1/1.</text>
</comment>
<evidence type="ECO:0000313" key="9">
    <source>
        <dbReference type="Proteomes" id="UP000176431"/>
    </source>
</evidence>
<evidence type="ECO:0000259" key="7">
    <source>
        <dbReference type="SMART" id="SM01005"/>
    </source>
</evidence>
<dbReference type="Gene3D" id="3.20.20.10">
    <property type="entry name" value="Alanine racemase"/>
    <property type="match status" value="1"/>
</dbReference>
<proteinExistence type="inferred from homology"/>
<evidence type="ECO:0000256" key="4">
    <source>
        <dbReference type="HAMAP-Rule" id="MF_01201"/>
    </source>
</evidence>
<keyword evidence="2 4" id="KW-0663">Pyridoxal phosphate</keyword>
<dbReference type="GO" id="GO:0030170">
    <property type="term" value="F:pyridoxal phosphate binding"/>
    <property type="evidence" value="ECO:0007669"/>
    <property type="project" value="UniProtKB-UniRule"/>
</dbReference>
<dbReference type="Gene3D" id="2.40.37.10">
    <property type="entry name" value="Lyase, Ornithine Decarboxylase, Chain A, domain 1"/>
    <property type="match status" value="1"/>
</dbReference>
<reference evidence="8 9" key="1">
    <citation type="journal article" date="2016" name="Nat. Commun.">
        <title>Thousands of microbial genomes shed light on interconnected biogeochemical processes in an aquifer system.</title>
        <authorList>
            <person name="Anantharaman K."/>
            <person name="Brown C.T."/>
            <person name="Hug L.A."/>
            <person name="Sharon I."/>
            <person name="Castelle C.J."/>
            <person name="Probst A.J."/>
            <person name="Thomas B.C."/>
            <person name="Singh A."/>
            <person name="Wilkins M.J."/>
            <person name="Karaoz U."/>
            <person name="Brodie E.L."/>
            <person name="Williams K.H."/>
            <person name="Hubbard S.S."/>
            <person name="Banfield J.F."/>
        </authorList>
    </citation>
    <scope>NUCLEOTIDE SEQUENCE [LARGE SCALE GENOMIC DNA]</scope>
</reference>
<dbReference type="InterPro" id="IPR001608">
    <property type="entry name" value="Ala_racemase_N"/>
</dbReference>
<evidence type="ECO:0000256" key="1">
    <source>
        <dbReference type="ARBA" id="ARBA00001933"/>
    </source>
</evidence>
<dbReference type="PANTHER" id="PTHR30511:SF0">
    <property type="entry name" value="ALANINE RACEMASE, CATABOLIC-RELATED"/>
    <property type="match status" value="1"/>
</dbReference>
<dbReference type="InterPro" id="IPR020622">
    <property type="entry name" value="Ala_racemase_pyridoxalP-BS"/>
</dbReference>
<keyword evidence="3 4" id="KW-0413">Isomerase</keyword>
<feature type="domain" description="Alanine racemase C-terminal" evidence="7">
    <location>
        <begin position="249"/>
        <end position="377"/>
    </location>
</feature>
<evidence type="ECO:0000256" key="2">
    <source>
        <dbReference type="ARBA" id="ARBA00022898"/>
    </source>
</evidence>
<comment type="similarity">
    <text evidence="4">Belongs to the alanine racemase family.</text>
</comment>
<dbReference type="GO" id="GO:0008784">
    <property type="term" value="F:alanine racemase activity"/>
    <property type="evidence" value="ECO:0007669"/>
    <property type="project" value="UniProtKB-UniRule"/>
</dbReference>
<dbReference type="FunFam" id="3.20.20.10:FF:000002">
    <property type="entry name" value="Alanine racemase"/>
    <property type="match status" value="1"/>
</dbReference>
<dbReference type="InterPro" id="IPR009006">
    <property type="entry name" value="Ala_racemase/Decarboxylase_C"/>
</dbReference>
<gene>
    <name evidence="8" type="ORF">A2819_01520</name>
</gene>
<dbReference type="NCBIfam" id="TIGR00492">
    <property type="entry name" value="alr"/>
    <property type="match status" value="1"/>
</dbReference>
<feature type="modified residue" description="N6-(pyridoxal phosphate)lysine" evidence="4 5">
    <location>
        <position position="40"/>
    </location>
</feature>
<organism evidence="8 9">
    <name type="scientific">Candidatus Azambacteria bacterium RIFCSPHIGHO2_01_FULL_40_24</name>
    <dbReference type="NCBI Taxonomy" id="1797301"/>
    <lineage>
        <taxon>Bacteria</taxon>
        <taxon>Candidatus Azamiibacteriota</taxon>
    </lineage>
</organism>
<evidence type="ECO:0000313" key="8">
    <source>
        <dbReference type="EMBL" id="OGD24597.1"/>
    </source>
</evidence>
<dbReference type="InterPro" id="IPR029066">
    <property type="entry name" value="PLP-binding_barrel"/>
</dbReference>
<dbReference type="PROSITE" id="PS00395">
    <property type="entry name" value="ALANINE_RACEMASE"/>
    <property type="match status" value="1"/>
</dbReference>
<dbReference type="Pfam" id="PF00842">
    <property type="entry name" value="Ala_racemase_C"/>
    <property type="match status" value="1"/>
</dbReference>
<feature type="active site" description="Proton acceptor; specific for D-alanine" evidence="4">
    <location>
        <position position="40"/>
    </location>
</feature>
<dbReference type="AlphaFoldDB" id="A0A1F5B1W0"/>
<dbReference type="GO" id="GO:0030632">
    <property type="term" value="P:D-alanine biosynthetic process"/>
    <property type="evidence" value="ECO:0007669"/>
    <property type="project" value="UniProtKB-UniRule"/>
</dbReference>
<evidence type="ECO:0000256" key="6">
    <source>
        <dbReference type="PIRSR" id="PIRSR600821-52"/>
    </source>
</evidence>